<gene>
    <name evidence="3" type="ORF">B5E52_08595</name>
    <name evidence="2" type="ORF">LD004_01915</name>
</gene>
<dbReference type="Pfam" id="PF25167">
    <property type="entry name" value="DUF7829"/>
    <property type="match status" value="1"/>
</dbReference>
<evidence type="ECO:0000259" key="1">
    <source>
        <dbReference type="Pfam" id="PF25167"/>
    </source>
</evidence>
<dbReference type="EMBL" id="NFLW01000013">
    <property type="protein sequence ID" value="OUQ70725.1"/>
    <property type="molecule type" value="Genomic_DNA"/>
</dbReference>
<feature type="domain" description="DUF7829" evidence="1">
    <location>
        <begin position="27"/>
        <end position="183"/>
    </location>
</feature>
<reference evidence="2" key="3">
    <citation type="submission" date="2023-08" db="EMBL/GenBank/DDBJ databases">
        <title>Mucin Metabolism Genes Underlie the Key Renovations of Bacteroides xylanisolvens Genomes in Captive Great Apes.</title>
        <authorList>
            <person name="Nishida A.H."/>
        </authorList>
    </citation>
    <scope>NUCLEOTIDE SEQUENCE</scope>
    <source>
        <strain evidence="2">P13.H9</strain>
    </source>
</reference>
<dbReference type="Proteomes" id="UP001198461">
    <property type="component" value="Unassembled WGS sequence"/>
</dbReference>
<dbReference type="AlphaFoldDB" id="A0A1Y4VNH0"/>
<protein>
    <submittedName>
        <fullName evidence="2">DUF6035 family protein</fullName>
    </submittedName>
</protein>
<evidence type="ECO:0000313" key="3">
    <source>
        <dbReference type="EMBL" id="OUQ70725.1"/>
    </source>
</evidence>
<dbReference type="InterPro" id="IPR057151">
    <property type="entry name" value="DUF7829"/>
</dbReference>
<proteinExistence type="predicted"/>
<name>A0A1Y4VNH0_9BACE</name>
<comment type="caution">
    <text evidence="3">The sequence shown here is derived from an EMBL/GenBank/DDBJ whole genome shotgun (WGS) entry which is preliminary data.</text>
</comment>
<evidence type="ECO:0000313" key="4">
    <source>
        <dbReference type="Proteomes" id="UP000196036"/>
    </source>
</evidence>
<dbReference type="Proteomes" id="UP000196036">
    <property type="component" value="Unassembled WGS sequence"/>
</dbReference>
<dbReference type="RefSeq" id="WP_087318045.1">
    <property type="nucleotide sequence ID" value="NZ_CP103098.1"/>
</dbReference>
<sequence>MIIIDIIISVTKIVFHFDLFNKNSRKSSPHSFLVLFLQHGYQITRKDRETIRDKCEYVVYKKLATLSRLSFTLYEQGRPDLIAELFNSVDSFIKSIYTIESLLSNTSVYFEYKTNVWLCIANNAITNYRDYWIFCEAALKKCGKWEEIYKISSFKAIYNAIDKDALLEWENQKQYEILRLLYPQLEVPDIRIKGKTVSLLEQADSIFKKSELSDTFSSLGYAIRKQRPAWGCNDIEGRTAEEKVLSLWNTLPHDTFLMALLCLNSGDSHIILEQLKEYARTDVLDILYSSEIHPKLQIGLEAGTVGNLDFLFSLWELGYRYHTHQEWQVHGNITSTKQMKLYCLDKFYDMSLDIDLKEIMNSIALRAICMVEAIKNNDLFCTSNPNWKSYINGVRGATLQHPLNQYWGYIDMAFDAYHFTDGQSMRSYLSQKEPGIKLEKGSEKIEINSAIYKALSVLYPEVYNMNS</sequence>
<accession>A0A1Y4VNH0</accession>
<evidence type="ECO:0000313" key="2">
    <source>
        <dbReference type="EMBL" id="MCA4702373.1"/>
    </source>
</evidence>
<reference evidence="4" key="1">
    <citation type="submission" date="2017-04" db="EMBL/GenBank/DDBJ databases">
        <title>Function of individual gut microbiota members based on whole genome sequencing of pure cultures obtained from chicken caecum.</title>
        <authorList>
            <person name="Medvecky M."/>
            <person name="Cejkova D."/>
            <person name="Polansky O."/>
            <person name="Karasova D."/>
            <person name="Kubasova T."/>
            <person name="Cizek A."/>
            <person name="Rychlik I."/>
        </authorList>
    </citation>
    <scope>NUCLEOTIDE SEQUENCE [LARGE SCALE GENOMIC DNA]</scope>
    <source>
        <strain evidence="4">An109</strain>
    </source>
</reference>
<organism evidence="3 4">
    <name type="scientific">Bacteroides xylanisolvens</name>
    <dbReference type="NCBI Taxonomy" id="371601"/>
    <lineage>
        <taxon>Bacteria</taxon>
        <taxon>Pseudomonadati</taxon>
        <taxon>Bacteroidota</taxon>
        <taxon>Bacteroidia</taxon>
        <taxon>Bacteroidales</taxon>
        <taxon>Bacteroidaceae</taxon>
        <taxon>Bacteroides</taxon>
    </lineage>
</organism>
<dbReference type="EMBL" id="JAIWYE010000004">
    <property type="protein sequence ID" value="MCA4702373.1"/>
    <property type="molecule type" value="Genomic_DNA"/>
</dbReference>
<reference evidence="3" key="2">
    <citation type="journal article" date="2018" name="BMC Genomics">
        <title>Whole genome sequencing and function prediction of 133 gut anaerobes isolated from chicken caecum in pure cultures.</title>
        <authorList>
            <person name="Medvecky M."/>
            <person name="Cejkova D."/>
            <person name="Polansky O."/>
            <person name="Karasova D."/>
            <person name="Kubasova T."/>
            <person name="Cizek A."/>
            <person name="Rychlik I."/>
        </authorList>
    </citation>
    <scope>NUCLEOTIDE SEQUENCE</scope>
    <source>
        <strain evidence="3">An109</strain>
    </source>
</reference>